<organism evidence="2 3">
    <name type="scientific">Sphaerosporella brunnea</name>
    <dbReference type="NCBI Taxonomy" id="1250544"/>
    <lineage>
        <taxon>Eukaryota</taxon>
        <taxon>Fungi</taxon>
        <taxon>Dikarya</taxon>
        <taxon>Ascomycota</taxon>
        <taxon>Pezizomycotina</taxon>
        <taxon>Pezizomycetes</taxon>
        <taxon>Pezizales</taxon>
        <taxon>Pyronemataceae</taxon>
        <taxon>Sphaerosporella</taxon>
    </lineage>
</organism>
<keyword evidence="3" id="KW-1185">Reference proteome</keyword>
<reference evidence="2 3" key="1">
    <citation type="submission" date="2019-09" db="EMBL/GenBank/DDBJ databases">
        <title>Draft genome of the ectomycorrhizal ascomycete Sphaerosporella brunnea.</title>
        <authorList>
            <consortium name="DOE Joint Genome Institute"/>
            <person name="Benucci G.M."/>
            <person name="Marozzi G."/>
            <person name="Antonielli L."/>
            <person name="Sanchez S."/>
            <person name="Marco P."/>
            <person name="Wang X."/>
            <person name="Falini L.B."/>
            <person name="Barry K."/>
            <person name="Haridas S."/>
            <person name="Lipzen A."/>
            <person name="Labutti K."/>
            <person name="Grigoriev I.V."/>
            <person name="Murat C."/>
            <person name="Martin F."/>
            <person name="Albertini E."/>
            <person name="Donnini D."/>
            <person name="Bonito G."/>
        </authorList>
    </citation>
    <scope>NUCLEOTIDE SEQUENCE [LARGE SCALE GENOMIC DNA]</scope>
    <source>
        <strain evidence="2 3">Sb_GMNB300</strain>
    </source>
</reference>
<sequence>MTAPAAPPQSTPAKGRAKLTPATPSTRAPAKERGKSAPAAPPALAPAKERAKLTHAAALAPAKGRAKSKQLGGWKKGKSSSSPAASTDPESTRDIRSPHPRTIINNENDRPQALNRFNQFLRPVAASLAIPFPAETFHQFFSLTNKQRASLRSCPHWKLLDVTSNFPRNSGSEAAEAFFQNVLSEEKIEEMSRLQRFDAWANEVAKDMPVLMRAATWEAAMMLNVATLSAPAGPARAAGSGPLLEAAMVRWFERALGATVEDMWRLRPHLLRQKLRLQQPHQKQPWSAYKPTQEADPKLFNLNFPSASGVVKFYPSLPGVVQEFFDDPIMLEYVERSYDAVVVAQTELRANYTPQVKALFELDWCGIGETHRMAIVAKALSNLFFMDDPVQLAGLAGAEGWLPEDPLHPKFFQNFRTRPDHTHPLHWRGEWAVESTPETLSSAPTALFSLLGWLLGTSEPDLATPTLPTTAHPHGLCFYHSSSCPQCRRNFASKLQKQPVFELGSRAEEARSTPLLPGGGTPRKCVVAYQAL</sequence>
<dbReference type="AlphaFoldDB" id="A0A5J5ESN0"/>
<evidence type="ECO:0000313" key="2">
    <source>
        <dbReference type="EMBL" id="KAA8901855.1"/>
    </source>
</evidence>
<evidence type="ECO:0000313" key="3">
    <source>
        <dbReference type="Proteomes" id="UP000326924"/>
    </source>
</evidence>
<dbReference type="EMBL" id="VXIS01000140">
    <property type="protein sequence ID" value="KAA8901855.1"/>
    <property type="molecule type" value="Genomic_DNA"/>
</dbReference>
<gene>
    <name evidence="2" type="ORF">FN846DRAFT_104210</name>
</gene>
<protein>
    <submittedName>
        <fullName evidence="2">Uncharacterized protein</fullName>
    </submittedName>
</protein>
<accession>A0A5J5ESN0</accession>
<name>A0A5J5ESN0_9PEZI</name>
<feature type="compositionally biased region" description="Low complexity" evidence="1">
    <location>
        <begin position="54"/>
        <end position="73"/>
    </location>
</feature>
<feature type="region of interest" description="Disordered" evidence="1">
    <location>
        <begin position="1"/>
        <end position="110"/>
    </location>
</feature>
<proteinExistence type="predicted"/>
<dbReference type="Proteomes" id="UP000326924">
    <property type="component" value="Unassembled WGS sequence"/>
</dbReference>
<dbReference type="InParanoid" id="A0A5J5ESN0"/>
<feature type="compositionally biased region" description="Pro residues" evidence="1">
    <location>
        <begin position="1"/>
        <end position="10"/>
    </location>
</feature>
<dbReference type="OrthoDB" id="5504458at2759"/>
<comment type="caution">
    <text evidence="2">The sequence shown here is derived from an EMBL/GenBank/DDBJ whole genome shotgun (WGS) entry which is preliminary data.</text>
</comment>
<evidence type="ECO:0000256" key="1">
    <source>
        <dbReference type="SAM" id="MobiDB-lite"/>
    </source>
</evidence>